<proteinExistence type="predicted"/>
<gene>
    <name evidence="1" type="ORF">E6Q11_02510</name>
</gene>
<evidence type="ECO:0000313" key="1">
    <source>
        <dbReference type="EMBL" id="TXG77621.1"/>
    </source>
</evidence>
<dbReference type="EMBL" id="SSDS01000041">
    <property type="protein sequence ID" value="TXG77621.1"/>
    <property type="molecule type" value="Genomic_DNA"/>
</dbReference>
<name>A0A5C7J7W5_9BACT</name>
<reference evidence="1 2" key="1">
    <citation type="submission" date="2018-09" db="EMBL/GenBank/DDBJ databases">
        <title>Metagenome Assembled Genomes from an Advanced Water Purification Facility.</title>
        <authorList>
            <person name="Stamps B.W."/>
            <person name="Spear J.R."/>
        </authorList>
    </citation>
    <scope>NUCLEOTIDE SEQUENCE [LARGE SCALE GENOMIC DNA]</scope>
    <source>
        <strain evidence="1">Bin_63_2</strain>
    </source>
</reference>
<dbReference type="AlphaFoldDB" id="A0A5C7J7W5"/>
<comment type="caution">
    <text evidence="1">The sequence shown here is derived from an EMBL/GenBank/DDBJ whole genome shotgun (WGS) entry which is preliminary data.</text>
</comment>
<organism evidence="1 2">
    <name type="scientific">Candidatus Dojkabacteria bacterium</name>
    <dbReference type="NCBI Taxonomy" id="2099670"/>
    <lineage>
        <taxon>Bacteria</taxon>
        <taxon>Candidatus Dojkabacteria</taxon>
    </lineage>
</organism>
<dbReference type="Proteomes" id="UP000321026">
    <property type="component" value="Unassembled WGS sequence"/>
</dbReference>
<accession>A0A5C7J7W5</accession>
<protein>
    <submittedName>
        <fullName evidence="1">Uncharacterized protein</fullName>
    </submittedName>
</protein>
<sequence length="136" mass="14670">MDEKDPTKWGAITAGIWCMHSVLEYWLGKTKKTKAGSIVELALNLFKRKGSTEMGIEKKEVEYAKELDDVLVLMIELAKDIKAGKDVALIASENLPGLMAAFSGADQIAAELKANPAVVSQTVGMRMGELAGVFLA</sequence>
<evidence type="ECO:0000313" key="2">
    <source>
        <dbReference type="Proteomes" id="UP000321026"/>
    </source>
</evidence>